<dbReference type="Pfam" id="PF13193">
    <property type="entry name" value="AMP-binding_C"/>
    <property type="match status" value="1"/>
</dbReference>
<dbReference type="OrthoDB" id="6509636at2759"/>
<dbReference type="Gene3D" id="3.40.50.12780">
    <property type="entry name" value="N-terminal domain of ligase-like"/>
    <property type="match status" value="1"/>
</dbReference>
<name>A0A162Q455_PHYB8</name>
<accession>A0A162Q455</accession>
<dbReference type="SUPFAM" id="SSF56801">
    <property type="entry name" value="Acetyl-CoA synthetase-like"/>
    <property type="match status" value="1"/>
</dbReference>
<evidence type="ECO:0008006" key="7">
    <source>
        <dbReference type="Google" id="ProtNLM"/>
    </source>
</evidence>
<evidence type="ECO:0000256" key="1">
    <source>
        <dbReference type="ARBA" id="ARBA00006432"/>
    </source>
</evidence>
<evidence type="ECO:0000313" key="5">
    <source>
        <dbReference type="EMBL" id="OAD79886.1"/>
    </source>
</evidence>
<gene>
    <name evidence="5" type="ORF">PHYBLDRAFT_35373</name>
</gene>
<reference evidence="6" key="1">
    <citation type="submission" date="2015-06" db="EMBL/GenBank/DDBJ databases">
        <title>Expansion of signal transduction pathways in fungi by whole-genome duplication.</title>
        <authorList>
            <consortium name="DOE Joint Genome Institute"/>
            <person name="Corrochano L.M."/>
            <person name="Kuo A."/>
            <person name="Marcet-Houben M."/>
            <person name="Polaino S."/>
            <person name="Salamov A."/>
            <person name="Villalobos J.M."/>
            <person name="Alvarez M.I."/>
            <person name="Avalos J."/>
            <person name="Benito E.P."/>
            <person name="Benoit I."/>
            <person name="Burger G."/>
            <person name="Camino L.P."/>
            <person name="Canovas D."/>
            <person name="Cerda-Olmedo E."/>
            <person name="Cheng J.-F."/>
            <person name="Dominguez A."/>
            <person name="Elias M."/>
            <person name="Eslava A.P."/>
            <person name="Glaser F."/>
            <person name="Grimwood J."/>
            <person name="Gutierrez G."/>
            <person name="Heitman J."/>
            <person name="Henrissat B."/>
            <person name="Iturriaga E.A."/>
            <person name="Lang B.F."/>
            <person name="Lavin J.L."/>
            <person name="Lee S."/>
            <person name="Li W."/>
            <person name="Lindquist E."/>
            <person name="Lopez-Garcia S."/>
            <person name="Luque E.M."/>
            <person name="Marcos A.T."/>
            <person name="Martin J."/>
            <person name="McCluskey K."/>
            <person name="Medina H.R."/>
            <person name="Miralles-Duran A."/>
            <person name="Miyazaki A."/>
            <person name="Munoz-Torres E."/>
            <person name="Oguiza J.A."/>
            <person name="Ohm R."/>
            <person name="Olmedo M."/>
            <person name="Orejas M."/>
            <person name="Ortiz-Castellanos L."/>
            <person name="Pisabarro A.G."/>
            <person name="Rodriguez-Romero J."/>
            <person name="Ruiz-Herrera J."/>
            <person name="Ruiz-Vazquez R."/>
            <person name="Sanz C."/>
            <person name="Schackwitz W."/>
            <person name="Schmutz J."/>
            <person name="Shahriari M."/>
            <person name="Shelest E."/>
            <person name="Silva-Franco F."/>
            <person name="Soanes D."/>
            <person name="Syed K."/>
            <person name="Tagua V.G."/>
            <person name="Talbot N.J."/>
            <person name="Thon M."/>
            <person name="De vries R.P."/>
            <person name="Wiebenga A."/>
            <person name="Yadav J.S."/>
            <person name="Braun E.L."/>
            <person name="Baker S."/>
            <person name="Garre V."/>
            <person name="Horwitz B."/>
            <person name="Torres-Martinez S."/>
            <person name="Idnurm A."/>
            <person name="Herrera-Estrella A."/>
            <person name="Gabaldon T."/>
            <person name="Grigoriev I.V."/>
        </authorList>
    </citation>
    <scope>NUCLEOTIDE SEQUENCE [LARGE SCALE GENOMIC DNA]</scope>
    <source>
        <strain evidence="6">NRRL 1555(-)</strain>
    </source>
</reference>
<dbReference type="GeneID" id="29000957"/>
<dbReference type="STRING" id="763407.A0A162Q455"/>
<dbReference type="VEuPathDB" id="FungiDB:PHYBLDRAFT_35373"/>
<dbReference type="EMBL" id="KV440972">
    <property type="protein sequence ID" value="OAD79886.1"/>
    <property type="molecule type" value="Genomic_DNA"/>
</dbReference>
<feature type="domain" description="AMP-binding enzyme C-terminal" evidence="4">
    <location>
        <begin position="438"/>
        <end position="516"/>
    </location>
</feature>
<comment type="similarity">
    <text evidence="1">Belongs to the ATP-dependent AMP-binding enzyme family.</text>
</comment>
<feature type="domain" description="AMP-dependent synthetase/ligase" evidence="3">
    <location>
        <begin position="29"/>
        <end position="386"/>
    </location>
</feature>
<dbReference type="RefSeq" id="XP_018297926.1">
    <property type="nucleotide sequence ID" value="XM_018440051.1"/>
</dbReference>
<evidence type="ECO:0000259" key="3">
    <source>
        <dbReference type="Pfam" id="PF00501"/>
    </source>
</evidence>
<keyword evidence="2" id="KW-0436">Ligase</keyword>
<keyword evidence="6" id="KW-1185">Reference proteome</keyword>
<sequence length="537" mass="60285">MYHSHEADREYPIGTIFDTLFEIETSVPGDRKIYIDYEHPETYLTRETLKRDILLFAQGLKDEYSFKQGDIMAICSPNHVDWAVALQAPPILGAVSACVVAGEGNHNVVEDMLLAKPKLIIAHEETLEAVKRAAKKLGLKDEDILVFGNKTIDGIKPFRTTLMNHSSLAIPIKPSLEYLTTEPAYIYYTSGTSGTKKMVTITHTNIVAAMYSRDYWLKPDARYLSYASNAHSTAMVIAMNVCIKEGTETYLMKNFSLKEYCVAIQKYKIQFTIIQPWVAAALAREPFVEDYDLSSILVAFSAGSPLDTVTISRFMKRHKFPLLSGFGMTEIISGLKLCNEAAKRGSVGRLCPNFTAKIINENGEEIMNGTMGELCLRGPVVTPGYYNNPKATEAAIDKDGFFHCGDFFRVDEDGFFYFISRIKDIIKYYGYQISPSIIEDILITHPDVSECCVVGHYSEELFTELPKAFVVLRSAQANKPTEEELISYTNNQLPNQMHIRGGLVFLDSLPRSSLGKVQRNSLRHQIGQETLTMIQSQ</sequence>
<dbReference type="InterPro" id="IPR042099">
    <property type="entry name" value="ANL_N_sf"/>
</dbReference>
<protein>
    <recommendedName>
        <fullName evidence="7">AMP-dependent synthetase/ligase domain-containing protein</fullName>
    </recommendedName>
</protein>
<evidence type="ECO:0000259" key="4">
    <source>
        <dbReference type="Pfam" id="PF13193"/>
    </source>
</evidence>
<dbReference type="Pfam" id="PF00501">
    <property type="entry name" value="AMP-binding"/>
    <property type="match status" value="1"/>
</dbReference>
<dbReference type="InterPro" id="IPR025110">
    <property type="entry name" value="AMP-bd_C"/>
</dbReference>
<evidence type="ECO:0000256" key="2">
    <source>
        <dbReference type="ARBA" id="ARBA00022598"/>
    </source>
</evidence>
<dbReference type="GO" id="GO:0016405">
    <property type="term" value="F:CoA-ligase activity"/>
    <property type="evidence" value="ECO:0007669"/>
    <property type="project" value="TreeGrafter"/>
</dbReference>
<dbReference type="Proteomes" id="UP000077315">
    <property type="component" value="Unassembled WGS sequence"/>
</dbReference>
<dbReference type="InterPro" id="IPR000873">
    <property type="entry name" value="AMP-dep_synth/lig_dom"/>
</dbReference>
<proteinExistence type="inferred from homology"/>
<dbReference type="PANTHER" id="PTHR24096:SF149">
    <property type="entry name" value="AMP-BINDING DOMAIN-CONTAINING PROTEIN-RELATED"/>
    <property type="match status" value="1"/>
</dbReference>
<evidence type="ECO:0000313" key="6">
    <source>
        <dbReference type="Proteomes" id="UP000077315"/>
    </source>
</evidence>
<dbReference type="InterPro" id="IPR045851">
    <property type="entry name" value="AMP-bd_C_sf"/>
</dbReference>
<dbReference type="AlphaFoldDB" id="A0A162Q455"/>
<dbReference type="InParanoid" id="A0A162Q455"/>
<dbReference type="Gene3D" id="3.30.300.30">
    <property type="match status" value="1"/>
</dbReference>
<organism evidence="5 6">
    <name type="scientific">Phycomyces blakesleeanus (strain ATCC 8743b / DSM 1359 / FGSC 10004 / NBRC 33097 / NRRL 1555)</name>
    <dbReference type="NCBI Taxonomy" id="763407"/>
    <lineage>
        <taxon>Eukaryota</taxon>
        <taxon>Fungi</taxon>
        <taxon>Fungi incertae sedis</taxon>
        <taxon>Mucoromycota</taxon>
        <taxon>Mucoromycotina</taxon>
        <taxon>Mucoromycetes</taxon>
        <taxon>Mucorales</taxon>
        <taxon>Phycomycetaceae</taxon>
        <taxon>Phycomyces</taxon>
    </lineage>
</organism>
<dbReference type="PANTHER" id="PTHR24096">
    <property type="entry name" value="LONG-CHAIN-FATTY-ACID--COA LIGASE"/>
    <property type="match status" value="1"/>
</dbReference>